<evidence type="ECO:0000313" key="3">
    <source>
        <dbReference type="Proteomes" id="UP000054144"/>
    </source>
</evidence>
<dbReference type="PANTHER" id="PTHR13211:SF0">
    <property type="entry name" value="TELOMERASE CAJAL BODY PROTEIN 1"/>
    <property type="match status" value="1"/>
</dbReference>
<dbReference type="Gene3D" id="2.130.10.10">
    <property type="entry name" value="YVTN repeat-like/Quinoprotein amine dehydrogenase"/>
    <property type="match status" value="1"/>
</dbReference>
<dbReference type="InterPro" id="IPR001680">
    <property type="entry name" value="WD40_rpt"/>
</dbReference>
<dbReference type="SUPFAM" id="SSF50978">
    <property type="entry name" value="WD40 repeat-like"/>
    <property type="match status" value="1"/>
</dbReference>
<dbReference type="InterPro" id="IPR051150">
    <property type="entry name" value="SWT21/TCAB1_mRNA_Telomere"/>
</dbReference>
<evidence type="ECO:0000313" key="2">
    <source>
        <dbReference type="EMBL" id="KIY48796.1"/>
    </source>
</evidence>
<gene>
    <name evidence="2" type="ORF">FISHEDRAFT_42659</name>
</gene>
<reference evidence="2 3" key="1">
    <citation type="journal article" date="2015" name="Fungal Genet. Biol.">
        <title>Evolution of novel wood decay mechanisms in Agaricales revealed by the genome sequences of Fistulina hepatica and Cylindrobasidium torrendii.</title>
        <authorList>
            <person name="Floudas D."/>
            <person name="Held B.W."/>
            <person name="Riley R."/>
            <person name="Nagy L.G."/>
            <person name="Koehler G."/>
            <person name="Ransdell A.S."/>
            <person name="Younus H."/>
            <person name="Chow J."/>
            <person name="Chiniquy J."/>
            <person name="Lipzen A."/>
            <person name="Tritt A."/>
            <person name="Sun H."/>
            <person name="Haridas S."/>
            <person name="LaButti K."/>
            <person name="Ohm R.A."/>
            <person name="Kues U."/>
            <person name="Blanchette R.A."/>
            <person name="Grigoriev I.V."/>
            <person name="Minto R.E."/>
            <person name="Hibbett D.S."/>
        </authorList>
    </citation>
    <scope>NUCLEOTIDE SEQUENCE [LARGE SCALE GENOMIC DNA]</scope>
    <source>
        <strain evidence="2 3">ATCC 64428</strain>
    </source>
</reference>
<keyword evidence="3" id="KW-1185">Reference proteome</keyword>
<dbReference type="InterPro" id="IPR015943">
    <property type="entry name" value="WD40/YVTN_repeat-like_dom_sf"/>
</dbReference>
<protein>
    <submittedName>
        <fullName evidence="2">WD40 repeat-like protein</fullName>
    </submittedName>
</protein>
<dbReference type="Proteomes" id="UP000054144">
    <property type="component" value="Unassembled WGS sequence"/>
</dbReference>
<dbReference type="InterPro" id="IPR036322">
    <property type="entry name" value="WD40_repeat_dom_sf"/>
</dbReference>
<proteinExistence type="predicted"/>
<feature type="compositionally biased region" description="Acidic residues" evidence="1">
    <location>
        <begin position="397"/>
        <end position="410"/>
    </location>
</feature>
<evidence type="ECO:0000256" key="1">
    <source>
        <dbReference type="SAM" id="MobiDB-lite"/>
    </source>
</evidence>
<organism evidence="2 3">
    <name type="scientific">Fistulina hepatica ATCC 64428</name>
    <dbReference type="NCBI Taxonomy" id="1128425"/>
    <lineage>
        <taxon>Eukaryota</taxon>
        <taxon>Fungi</taxon>
        <taxon>Dikarya</taxon>
        <taxon>Basidiomycota</taxon>
        <taxon>Agaricomycotina</taxon>
        <taxon>Agaricomycetes</taxon>
        <taxon>Agaricomycetidae</taxon>
        <taxon>Agaricales</taxon>
        <taxon>Fistulinaceae</taxon>
        <taxon>Fistulina</taxon>
    </lineage>
</organism>
<accession>A0A0D7AG01</accession>
<feature type="region of interest" description="Disordered" evidence="1">
    <location>
        <begin position="393"/>
        <end position="450"/>
    </location>
</feature>
<dbReference type="AlphaFoldDB" id="A0A0D7AG01"/>
<dbReference type="PANTHER" id="PTHR13211">
    <property type="entry name" value="TELOMERASE CAJAL BODY PROTEIN 1"/>
    <property type="match status" value="1"/>
</dbReference>
<sequence>METSASADAPSAQALWQLPRYSVDSNTMRCTTMYPFSEDPSNFVRVAKWCPDGSNLLVQCEDHTFRFLNAVPGPGTLQTLVLRQPSPIVDFIWYPSASPLNPAAYCFVASVRECPVKLLDATTGRLRASYKIVDHRERQIAPHSLSFNLSTTRLYCGFEDAIEVFDVNKPGEGTRLATTPSKKSKDGLRGIVSALAFCPSYEMDLYAAGSLSSRIALFSEVDGSAPNAFLGGGPRSAVTQLQFNPTKPHMLYAAFRRRNSIYAWDLRADVSVPVTVLCPTSATSPSASNVASPVNTTSHPMSRVTNQKIRFDVNIGGRWLATGDQEGNIFFFDLDAAPQNLKITYNNGTESSPEPYYQLPAMKFSAHQDSVGSVSFNATRAVLASVSGSRHFVDATQSDESESDDGDTSESGEGREVSSSSERGSRRHARGSGPKTLDSSVKFWDFSQSP</sequence>
<dbReference type="SMART" id="SM00320">
    <property type="entry name" value="WD40"/>
    <property type="match status" value="6"/>
</dbReference>
<dbReference type="EMBL" id="KN881813">
    <property type="protein sequence ID" value="KIY48796.1"/>
    <property type="molecule type" value="Genomic_DNA"/>
</dbReference>
<name>A0A0D7AG01_9AGAR</name>
<dbReference type="OrthoDB" id="239865at2759"/>